<keyword evidence="4" id="KW-1185">Reference proteome</keyword>
<comment type="caution">
    <text evidence="3">The sequence shown here is derived from an EMBL/GenBank/DDBJ whole genome shotgun (WGS) entry which is preliminary data.</text>
</comment>
<evidence type="ECO:0000256" key="1">
    <source>
        <dbReference type="ARBA" id="ARBA00022737"/>
    </source>
</evidence>
<evidence type="ECO:0008006" key="5">
    <source>
        <dbReference type="Google" id="ProtNLM"/>
    </source>
</evidence>
<organism evidence="3 4">
    <name type="scientific">Tribonema minus</name>
    <dbReference type="NCBI Taxonomy" id="303371"/>
    <lineage>
        <taxon>Eukaryota</taxon>
        <taxon>Sar</taxon>
        <taxon>Stramenopiles</taxon>
        <taxon>Ochrophyta</taxon>
        <taxon>PX clade</taxon>
        <taxon>Xanthophyceae</taxon>
        <taxon>Tribonematales</taxon>
        <taxon>Tribonemataceae</taxon>
        <taxon>Tribonema</taxon>
    </lineage>
</organism>
<dbReference type="InterPro" id="IPR011990">
    <property type="entry name" value="TPR-like_helical_dom_sf"/>
</dbReference>
<accession>A0A835ZBP2</accession>
<dbReference type="AlphaFoldDB" id="A0A835ZBP2"/>
<keyword evidence="1" id="KW-0677">Repeat</keyword>
<dbReference type="PANTHER" id="PTHR47447:SF17">
    <property type="entry name" value="OS12G0638900 PROTEIN"/>
    <property type="match status" value="1"/>
</dbReference>
<feature type="repeat" description="PPR" evidence="2">
    <location>
        <begin position="405"/>
        <end position="439"/>
    </location>
</feature>
<proteinExistence type="predicted"/>
<reference evidence="3" key="1">
    <citation type="submission" date="2021-02" db="EMBL/GenBank/DDBJ databases">
        <title>First Annotated Genome of the Yellow-green Alga Tribonema minus.</title>
        <authorList>
            <person name="Mahan K.M."/>
        </authorList>
    </citation>
    <scope>NUCLEOTIDE SEQUENCE</scope>
    <source>
        <strain evidence="3">UTEX B ZZ1240</strain>
    </source>
</reference>
<gene>
    <name evidence="3" type="ORF">JKP88DRAFT_302516</name>
</gene>
<evidence type="ECO:0000256" key="2">
    <source>
        <dbReference type="PROSITE-ProRule" id="PRU00708"/>
    </source>
</evidence>
<dbReference type="PANTHER" id="PTHR47447">
    <property type="entry name" value="OS03G0856100 PROTEIN"/>
    <property type="match status" value="1"/>
</dbReference>
<protein>
    <recommendedName>
        <fullName evidence="5">Pentatricopeptide repeat-containing protein</fullName>
    </recommendedName>
</protein>
<feature type="repeat" description="PPR" evidence="2">
    <location>
        <begin position="225"/>
        <end position="259"/>
    </location>
</feature>
<dbReference type="OrthoDB" id="428052at2759"/>
<dbReference type="Pfam" id="PF13041">
    <property type="entry name" value="PPR_2"/>
    <property type="match status" value="2"/>
</dbReference>
<evidence type="ECO:0000313" key="4">
    <source>
        <dbReference type="Proteomes" id="UP000664859"/>
    </source>
</evidence>
<name>A0A835ZBP2_9STRA</name>
<feature type="repeat" description="PPR" evidence="2">
    <location>
        <begin position="370"/>
        <end position="404"/>
    </location>
</feature>
<dbReference type="NCBIfam" id="TIGR00756">
    <property type="entry name" value="PPR"/>
    <property type="match status" value="2"/>
</dbReference>
<sequence length="441" mass="45201">MAAAEHPPPLLPLAHVQALLSALLRRGKHPGQRGGFGHAGLWSEALDALHAARARGLSPSAFCYSAAIAACGKAGQLSLQVTLRRHRGVRQRQPGAAAAAAAQQMVYGVRLILSVVHEIFIAAACGKACRSSCPLPYTAMLQPEYIAASRPKPHSQLQPCLTPLLRAAARFALTLLCCHGAATLSVCSRLQWERAVLLLHAMEAHQSLHAPASAVIAWADGLAPDGVCYNAAIAAVARSGQWRAALSLLEVMRQEGLTPTTVSFNAAITACARGGRADVALSLLAQMRGATAAAATAAAAAAAAVTPSECANAASPVPDVDSGIIGVPAAVAVAAATASEGAPALPPLGAESGDSDGAAAAAAATAPVADVVSFTAAIGACGDAGRWQDALRLLRDMRADGVRPNWITYRVTMGALAKAGKWRQQLDLYDEMNQEGTVNSQ</sequence>
<dbReference type="InterPro" id="IPR002885">
    <property type="entry name" value="PPR_rpt"/>
</dbReference>
<dbReference type="EMBL" id="JAFCMP010000056">
    <property type="protein sequence ID" value="KAG5189202.1"/>
    <property type="molecule type" value="Genomic_DNA"/>
</dbReference>
<dbReference type="Proteomes" id="UP000664859">
    <property type="component" value="Unassembled WGS sequence"/>
</dbReference>
<dbReference type="PROSITE" id="PS51375">
    <property type="entry name" value="PPR"/>
    <property type="match status" value="3"/>
</dbReference>
<dbReference type="Gene3D" id="1.25.40.10">
    <property type="entry name" value="Tetratricopeptide repeat domain"/>
    <property type="match status" value="3"/>
</dbReference>
<evidence type="ECO:0000313" key="3">
    <source>
        <dbReference type="EMBL" id="KAG5189202.1"/>
    </source>
</evidence>